<evidence type="ECO:0000256" key="1">
    <source>
        <dbReference type="ARBA" id="ARBA00023015"/>
    </source>
</evidence>
<keyword evidence="6" id="KW-1185">Reference proteome</keyword>
<keyword evidence="2" id="KW-0238">DNA-binding</keyword>
<keyword evidence="3" id="KW-0804">Transcription</keyword>
<dbReference type="PROSITE" id="PS50949">
    <property type="entry name" value="HTH_GNTR"/>
    <property type="match status" value="1"/>
</dbReference>
<dbReference type="Pfam" id="PF07729">
    <property type="entry name" value="FCD"/>
    <property type="match status" value="1"/>
</dbReference>
<keyword evidence="1" id="KW-0805">Transcription regulation</keyword>
<evidence type="ECO:0000313" key="5">
    <source>
        <dbReference type="EMBL" id="UGS39120.1"/>
    </source>
</evidence>
<dbReference type="InterPro" id="IPR036388">
    <property type="entry name" value="WH-like_DNA-bd_sf"/>
</dbReference>
<evidence type="ECO:0000313" key="6">
    <source>
        <dbReference type="Proteomes" id="UP001162834"/>
    </source>
</evidence>
<sequence>MIEPGNMFAAPASVSSSEEAYDAIRRAILDGTLRPGERIIEQRLAQMLEVSRTPVREALHKLERENLVARSGRGMAVQTFSADEVFDIYDLRAHLESYAARRAASRATPAELAEMRAVQDQLVEVAAREETDDLEWLRQPARLNQQFHMLVVRASRSAPLERMIVGVAQTPLIYKAWLWYGADQKHRSGDEHARLIELLAAQDAKGAEECWRNHIEFGRDFLAERLLAQQARGDAGF</sequence>
<evidence type="ECO:0000256" key="2">
    <source>
        <dbReference type="ARBA" id="ARBA00023125"/>
    </source>
</evidence>
<dbReference type="KEGG" id="sbae:DSM104329_05552"/>
<dbReference type="SUPFAM" id="SSF46785">
    <property type="entry name" value="Winged helix' DNA-binding domain"/>
    <property type="match status" value="1"/>
</dbReference>
<dbReference type="Gene3D" id="1.10.10.10">
    <property type="entry name" value="Winged helix-like DNA-binding domain superfamily/Winged helix DNA-binding domain"/>
    <property type="match status" value="1"/>
</dbReference>
<organism evidence="5 6">
    <name type="scientific">Capillimicrobium parvum</name>
    <dbReference type="NCBI Taxonomy" id="2884022"/>
    <lineage>
        <taxon>Bacteria</taxon>
        <taxon>Bacillati</taxon>
        <taxon>Actinomycetota</taxon>
        <taxon>Thermoleophilia</taxon>
        <taxon>Solirubrobacterales</taxon>
        <taxon>Capillimicrobiaceae</taxon>
        <taxon>Capillimicrobium</taxon>
    </lineage>
</organism>
<dbReference type="GO" id="GO:0003677">
    <property type="term" value="F:DNA binding"/>
    <property type="evidence" value="ECO:0007669"/>
    <property type="project" value="UniProtKB-KW"/>
</dbReference>
<dbReference type="EMBL" id="CP087164">
    <property type="protein sequence ID" value="UGS39120.1"/>
    <property type="molecule type" value="Genomic_DNA"/>
</dbReference>
<name>A0A9E7C329_9ACTN</name>
<accession>A0A9E7C329</accession>
<evidence type="ECO:0000256" key="3">
    <source>
        <dbReference type="ARBA" id="ARBA00023163"/>
    </source>
</evidence>
<feature type="domain" description="HTH gntR-type" evidence="4">
    <location>
        <begin position="14"/>
        <end position="80"/>
    </location>
</feature>
<dbReference type="InterPro" id="IPR008920">
    <property type="entry name" value="TF_FadR/GntR_C"/>
</dbReference>
<dbReference type="CDD" id="cd07377">
    <property type="entry name" value="WHTH_GntR"/>
    <property type="match status" value="1"/>
</dbReference>
<proteinExistence type="predicted"/>
<dbReference type="InterPro" id="IPR011711">
    <property type="entry name" value="GntR_C"/>
</dbReference>
<dbReference type="SMART" id="SM00895">
    <property type="entry name" value="FCD"/>
    <property type="match status" value="1"/>
</dbReference>
<reference evidence="5" key="1">
    <citation type="journal article" date="2022" name="Int. J. Syst. Evol. Microbiol.">
        <title>Pseudomonas aegrilactucae sp. nov. and Pseudomonas morbosilactucae sp. nov., pathogens causing bacterial rot of lettuce in Japan.</title>
        <authorList>
            <person name="Sawada H."/>
            <person name="Fujikawa T."/>
            <person name="Satou M."/>
        </authorList>
    </citation>
    <scope>NUCLEOTIDE SEQUENCE</scope>
    <source>
        <strain evidence="5">0166_1</strain>
    </source>
</reference>
<protein>
    <recommendedName>
        <fullName evidence="4">HTH gntR-type domain-containing protein</fullName>
    </recommendedName>
</protein>
<dbReference type="SMART" id="SM00345">
    <property type="entry name" value="HTH_GNTR"/>
    <property type="match status" value="1"/>
</dbReference>
<dbReference type="InterPro" id="IPR000524">
    <property type="entry name" value="Tscrpt_reg_HTH_GntR"/>
</dbReference>
<evidence type="ECO:0000259" key="4">
    <source>
        <dbReference type="PROSITE" id="PS50949"/>
    </source>
</evidence>
<dbReference type="Pfam" id="PF00392">
    <property type="entry name" value="GntR"/>
    <property type="match status" value="1"/>
</dbReference>
<dbReference type="PANTHER" id="PTHR43537">
    <property type="entry name" value="TRANSCRIPTIONAL REGULATOR, GNTR FAMILY"/>
    <property type="match status" value="1"/>
</dbReference>
<dbReference type="GO" id="GO:0003700">
    <property type="term" value="F:DNA-binding transcription factor activity"/>
    <property type="evidence" value="ECO:0007669"/>
    <property type="project" value="InterPro"/>
</dbReference>
<dbReference type="PANTHER" id="PTHR43537:SF24">
    <property type="entry name" value="GLUCONATE OPERON TRANSCRIPTIONAL REPRESSOR"/>
    <property type="match status" value="1"/>
</dbReference>
<dbReference type="Proteomes" id="UP001162834">
    <property type="component" value="Chromosome"/>
</dbReference>
<dbReference type="Gene3D" id="1.20.120.530">
    <property type="entry name" value="GntR ligand-binding domain-like"/>
    <property type="match status" value="1"/>
</dbReference>
<dbReference type="SUPFAM" id="SSF48008">
    <property type="entry name" value="GntR ligand-binding domain-like"/>
    <property type="match status" value="1"/>
</dbReference>
<dbReference type="InterPro" id="IPR036390">
    <property type="entry name" value="WH_DNA-bd_sf"/>
</dbReference>
<gene>
    <name evidence="5" type="ORF">DSM104329_05552</name>
</gene>
<dbReference type="AlphaFoldDB" id="A0A9E7C329"/>